<dbReference type="EMBL" id="CP009516">
    <property type="protein sequence ID" value="AKB79484.1"/>
    <property type="molecule type" value="Genomic_DNA"/>
</dbReference>
<evidence type="ECO:0000313" key="2">
    <source>
        <dbReference type="Proteomes" id="UP000033101"/>
    </source>
</evidence>
<dbReference type="HOGENOM" id="CLU_884579_0_0_2"/>
<gene>
    <name evidence="1" type="ORF">MSHOH_3001</name>
</gene>
<dbReference type="Proteomes" id="UP000033101">
    <property type="component" value="Chromosome"/>
</dbReference>
<keyword evidence="2" id="KW-1185">Reference proteome</keyword>
<dbReference type="GeneID" id="24832322"/>
<dbReference type="AlphaFoldDB" id="A0A0E3SC33"/>
<dbReference type="PATRIC" id="fig|1434110.4.peg.3867"/>
<evidence type="ECO:0000313" key="1">
    <source>
        <dbReference type="EMBL" id="AKB79484.1"/>
    </source>
</evidence>
<protein>
    <submittedName>
        <fullName evidence="1">Uncharacterized protein</fullName>
    </submittedName>
</protein>
<dbReference type="OrthoDB" id="376804at2157"/>
<dbReference type="KEGG" id="mhor:MSHOH_3001"/>
<name>A0A0E3SC33_9EURY</name>
<dbReference type="RefSeq" id="WP_048141154.1">
    <property type="nucleotide sequence ID" value="NZ_CP009516.1"/>
</dbReference>
<reference evidence="1 2" key="1">
    <citation type="submission" date="2014-07" db="EMBL/GenBank/DDBJ databases">
        <title>Methanogenic archaea and the global carbon cycle.</title>
        <authorList>
            <person name="Henriksen J.R."/>
            <person name="Luke J."/>
            <person name="Reinhart S."/>
            <person name="Benedict M.N."/>
            <person name="Youngblut N.D."/>
            <person name="Metcalf M.E."/>
            <person name="Whitaker R.J."/>
            <person name="Metcalf W.W."/>
        </authorList>
    </citation>
    <scope>NUCLEOTIDE SEQUENCE [LARGE SCALE GENOMIC DNA]</scope>
    <source>
        <strain evidence="1 2">HB-1</strain>
    </source>
</reference>
<accession>A0A0E3SC33</accession>
<sequence length="314" mass="35798">MIRIGTIKSAFLLVLGIVAITMVGSAAGDTMGQCDYNQTRSMMQSSIGDYQGNETMMRCMTGEYMADGNCYMAEMDQDTSADQSKLGYTDFCLEKAMELHKLHMEDPSKATNESKMELLNHMMRAHECIMGENVTMEKMDNITAYKALAVSMYGAKIRLNNADFWLKQAMVLHKLQMENPSKATNESRMEMMDNMMYARKCIMGESAAMEMTDKARMDSASVWLKKAMVLHKLHMKDSSTETLESKMEMMGHMIQAYECMTGENMTMEMMDKAMKLQPSEEYEQNKTMDLGCMEEYEQNKTMDLESMEESEQGC</sequence>
<organism evidence="1 2">
    <name type="scientific">Methanosarcina horonobensis HB-1 = JCM 15518</name>
    <dbReference type="NCBI Taxonomy" id="1434110"/>
    <lineage>
        <taxon>Archaea</taxon>
        <taxon>Methanobacteriati</taxon>
        <taxon>Methanobacteriota</taxon>
        <taxon>Stenosarchaea group</taxon>
        <taxon>Methanomicrobia</taxon>
        <taxon>Methanosarcinales</taxon>
        <taxon>Methanosarcinaceae</taxon>
        <taxon>Methanosarcina</taxon>
    </lineage>
</organism>
<proteinExistence type="predicted"/>